<proteinExistence type="predicted"/>
<name>A0A8J9VMD0_9NEOP</name>
<dbReference type="Proteomes" id="UP000838878">
    <property type="component" value="Chromosome 3"/>
</dbReference>
<feature type="non-terminal residue" evidence="1">
    <location>
        <position position="80"/>
    </location>
</feature>
<keyword evidence="2" id="KW-1185">Reference proteome</keyword>
<dbReference type="EMBL" id="OV170223">
    <property type="protein sequence ID" value="CAH0722635.1"/>
    <property type="molecule type" value="Genomic_DNA"/>
</dbReference>
<evidence type="ECO:0000313" key="1">
    <source>
        <dbReference type="EMBL" id="CAH0722635.1"/>
    </source>
</evidence>
<dbReference type="AlphaFoldDB" id="A0A8J9VMD0"/>
<protein>
    <submittedName>
        <fullName evidence="1">Uncharacterized protein</fullName>
    </submittedName>
</protein>
<accession>A0A8J9VMD0</accession>
<gene>
    <name evidence="1" type="ORF">BINO364_LOCUS8566</name>
</gene>
<evidence type="ECO:0000313" key="2">
    <source>
        <dbReference type="Proteomes" id="UP000838878"/>
    </source>
</evidence>
<reference evidence="1" key="1">
    <citation type="submission" date="2021-12" db="EMBL/GenBank/DDBJ databases">
        <authorList>
            <person name="Martin H S."/>
        </authorList>
    </citation>
    <scope>NUCLEOTIDE SEQUENCE</scope>
</reference>
<sequence>MLIYAVITYLQISILDSKRWSKQKHLQHLDSDKHLLTRGRDNHPPSLKVVLLIHHLNHGNVSNHRNLGRDKLHRHQSVDI</sequence>
<organism evidence="1 2">
    <name type="scientific">Brenthis ino</name>
    <name type="common">lesser marbled fritillary</name>
    <dbReference type="NCBI Taxonomy" id="405034"/>
    <lineage>
        <taxon>Eukaryota</taxon>
        <taxon>Metazoa</taxon>
        <taxon>Ecdysozoa</taxon>
        <taxon>Arthropoda</taxon>
        <taxon>Hexapoda</taxon>
        <taxon>Insecta</taxon>
        <taxon>Pterygota</taxon>
        <taxon>Neoptera</taxon>
        <taxon>Endopterygota</taxon>
        <taxon>Lepidoptera</taxon>
        <taxon>Glossata</taxon>
        <taxon>Ditrysia</taxon>
        <taxon>Papilionoidea</taxon>
        <taxon>Nymphalidae</taxon>
        <taxon>Heliconiinae</taxon>
        <taxon>Argynnini</taxon>
        <taxon>Brenthis</taxon>
    </lineage>
</organism>